<dbReference type="InterPro" id="IPR001375">
    <property type="entry name" value="Peptidase_S9_cat"/>
</dbReference>
<accession>A0ABT8KPW8</accession>
<dbReference type="Proteomes" id="UP001172082">
    <property type="component" value="Unassembled WGS sequence"/>
</dbReference>
<dbReference type="Gene3D" id="3.40.50.1820">
    <property type="entry name" value="alpha/beta hydrolase"/>
    <property type="match status" value="1"/>
</dbReference>
<name>A0ABT8KPW8_9BACT</name>
<dbReference type="InterPro" id="IPR029058">
    <property type="entry name" value="AB_hydrolase_fold"/>
</dbReference>
<keyword evidence="3" id="KW-1185">Reference proteome</keyword>
<evidence type="ECO:0000313" key="3">
    <source>
        <dbReference type="Proteomes" id="UP001172082"/>
    </source>
</evidence>
<dbReference type="SUPFAM" id="SSF53474">
    <property type="entry name" value="alpha/beta-Hydrolases"/>
    <property type="match status" value="1"/>
</dbReference>
<dbReference type="RefSeq" id="WP_346752782.1">
    <property type="nucleotide sequence ID" value="NZ_JAUJEA010000005.1"/>
</dbReference>
<protein>
    <submittedName>
        <fullName evidence="2">Prolyl oligopeptidase family serine peptidase</fullName>
    </submittedName>
</protein>
<organism evidence="2 3">
    <name type="scientific">Splendidivirga corallicola</name>
    <dbReference type="NCBI Taxonomy" id="3051826"/>
    <lineage>
        <taxon>Bacteria</taxon>
        <taxon>Pseudomonadati</taxon>
        <taxon>Bacteroidota</taxon>
        <taxon>Cytophagia</taxon>
        <taxon>Cytophagales</taxon>
        <taxon>Splendidivirgaceae</taxon>
        <taxon>Splendidivirga</taxon>
    </lineage>
</organism>
<reference evidence="2" key="1">
    <citation type="submission" date="2023-06" db="EMBL/GenBank/DDBJ databases">
        <title>Genomic of Parafulvivirga corallium.</title>
        <authorList>
            <person name="Wang G."/>
        </authorList>
    </citation>
    <scope>NUCLEOTIDE SEQUENCE</scope>
    <source>
        <strain evidence="2">BMA10</strain>
    </source>
</reference>
<feature type="domain" description="Peptidase S9 prolyl oligopeptidase catalytic" evidence="1">
    <location>
        <begin position="138"/>
        <end position="324"/>
    </location>
</feature>
<dbReference type="EMBL" id="JAUJEA010000005">
    <property type="protein sequence ID" value="MDN5202760.1"/>
    <property type="molecule type" value="Genomic_DNA"/>
</dbReference>
<gene>
    <name evidence="2" type="ORF">QQ008_15330</name>
</gene>
<dbReference type="InterPro" id="IPR050261">
    <property type="entry name" value="FrsA_esterase"/>
</dbReference>
<proteinExistence type="predicted"/>
<comment type="caution">
    <text evidence="2">The sequence shown here is derived from an EMBL/GenBank/DDBJ whole genome shotgun (WGS) entry which is preliminary data.</text>
</comment>
<sequence>MNRLLVILFTLSSLTCLGQETKNNSEEILINKILADPSPREIKKVLSGLRKQNLSPRNVTIHDSIALSNANTLYILSHVVEGNKHYGAVIIPDHSKMKKMPVLILATGGDGMHTQFDITQDFNHSAAQFPNLIGSDLDNEFIIVIPSFRGQQMIIGDKKYQSEGNVGDAFHGATTDAIAFLNVTLATFNQADKERIAIYGGSRGGTVALLASSRDKRIKRTIVVAAPTDMKALYLLYPDQFKLLFFNDLLQGKITEDEARKKFISSSPIYFIKELPVVQLHHDKNDPFVPVEFARRLTDNMSAIGKDIDNYFYDEGIHGFWNDEVFWKRVQHFIRPLIE</sequence>
<dbReference type="PANTHER" id="PTHR22946">
    <property type="entry name" value="DIENELACTONE HYDROLASE DOMAIN-CONTAINING PROTEIN-RELATED"/>
    <property type="match status" value="1"/>
</dbReference>
<dbReference type="Pfam" id="PF00326">
    <property type="entry name" value="Peptidase_S9"/>
    <property type="match status" value="1"/>
</dbReference>
<evidence type="ECO:0000313" key="2">
    <source>
        <dbReference type="EMBL" id="MDN5202760.1"/>
    </source>
</evidence>
<evidence type="ECO:0000259" key="1">
    <source>
        <dbReference type="Pfam" id="PF00326"/>
    </source>
</evidence>